<protein>
    <submittedName>
        <fullName evidence="1">Uncharacterized protein</fullName>
    </submittedName>
</protein>
<evidence type="ECO:0000313" key="2">
    <source>
        <dbReference type="Proteomes" id="UP000827092"/>
    </source>
</evidence>
<dbReference type="AlphaFoldDB" id="A0AAV6VPX2"/>
<reference evidence="1 2" key="1">
    <citation type="journal article" date="2022" name="Nat. Ecol. Evol.">
        <title>A masculinizing supergene underlies an exaggerated male reproductive morph in a spider.</title>
        <authorList>
            <person name="Hendrickx F."/>
            <person name="De Corte Z."/>
            <person name="Sonet G."/>
            <person name="Van Belleghem S.M."/>
            <person name="Kostlbacher S."/>
            <person name="Vangestel C."/>
        </authorList>
    </citation>
    <scope>NUCLEOTIDE SEQUENCE [LARGE SCALE GENOMIC DNA]</scope>
    <source>
        <strain evidence="1">W744_W776</strain>
    </source>
</reference>
<accession>A0AAV6VPX2</accession>
<keyword evidence="2" id="KW-1185">Reference proteome</keyword>
<gene>
    <name evidence="1" type="ORF">JTE90_006795</name>
</gene>
<proteinExistence type="predicted"/>
<evidence type="ECO:0000313" key="1">
    <source>
        <dbReference type="EMBL" id="KAG8197748.1"/>
    </source>
</evidence>
<sequence length="109" mass="12761">MCLRTIVTEVDKCRLFFCRCEYVQTGDKKVLLTEPGLFVGEDMFTRPWCMDKGGECGLPCGVWWGDWNPFSYSRISLRSSSARLNGCRRFKRMVRHASILQNNTFVMRY</sequence>
<comment type="caution">
    <text evidence="1">The sequence shown here is derived from an EMBL/GenBank/DDBJ whole genome shotgun (WGS) entry which is preliminary data.</text>
</comment>
<dbReference type="Proteomes" id="UP000827092">
    <property type="component" value="Unassembled WGS sequence"/>
</dbReference>
<organism evidence="1 2">
    <name type="scientific">Oedothorax gibbosus</name>
    <dbReference type="NCBI Taxonomy" id="931172"/>
    <lineage>
        <taxon>Eukaryota</taxon>
        <taxon>Metazoa</taxon>
        <taxon>Ecdysozoa</taxon>
        <taxon>Arthropoda</taxon>
        <taxon>Chelicerata</taxon>
        <taxon>Arachnida</taxon>
        <taxon>Araneae</taxon>
        <taxon>Araneomorphae</taxon>
        <taxon>Entelegynae</taxon>
        <taxon>Araneoidea</taxon>
        <taxon>Linyphiidae</taxon>
        <taxon>Erigoninae</taxon>
        <taxon>Oedothorax</taxon>
    </lineage>
</organism>
<dbReference type="EMBL" id="JAFNEN010000051">
    <property type="protein sequence ID" value="KAG8197748.1"/>
    <property type="molecule type" value="Genomic_DNA"/>
</dbReference>
<name>A0AAV6VPX2_9ARAC</name>